<sequence>MHYKSACRDLTRHSRSFQQPLNTRCCSTAPHFACTHLSRFSRSAHPLCCRPHRDSSASRRVHRGTSDLLRLCPPHSLSAIRVPSLGNSLPHASSAFHGTKKNLGASEETIFPRRHFRRINNTRSDHQTHRLQVQTSLKF</sequence>
<reference evidence="2 3" key="1">
    <citation type="submission" date="2019-12" db="EMBL/GenBank/DDBJ databases">
        <title>A genome sequence resource for the geographically widespread anthracnose pathogen Colletotrichum asianum.</title>
        <authorList>
            <person name="Meng Y."/>
        </authorList>
    </citation>
    <scope>NUCLEOTIDE SEQUENCE [LARGE SCALE GENOMIC DNA]</scope>
    <source>
        <strain evidence="2 3">ICMP 18580</strain>
    </source>
</reference>
<gene>
    <name evidence="2" type="ORF">GQ607_003638</name>
</gene>
<organism evidence="2 3">
    <name type="scientific">Colletotrichum asianum</name>
    <dbReference type="NCBI Taxonomy" id="702518"/>
    <lineage>
        <taxon>Eukaryota</taxon>
        <taxon>Fungi</taxon>
        <taxon>Dikarya</taxon>
        <taxon>Ascomycota</taxon>
        <taxon>Pezizomycotina</taxon>
        <taxon>Sordariomycetes</taxon>
        <taxon>Hypocreomycetidae</taxon>
        <taxon>Glomerellales</taxon>
        <taxon>Glomerellaceae</taxon>
        <taxon>Colletotrichum</taxon>
        <taxon>Colletotrichum gloeosporioides species complex</taxon>
    </lineage>
</organism>
<accession>A0A8H3WLX2</accession>
<keyword evidence="3" id="KW-1185">Reference proteome</keyword>
<name>A0A8H3WLX2_9PEZI</name>
<proteinExistence type="predicted"/>
<comment type="caution">
    <text evidence="2">The sequence shown here is derived from an EMBL/GenBank/DDBJ whole genome shotgun (WGS) entry which is preliminary data.</text>
</comment>
<dbReference type="EMBL" id="WOWK01000014">
    <property type="protein sequence ID" value="KAF0328970.1"/>
    <property type="molecule type" value="Genomic_DNA"/>
</dbReference>
<feature type="compositionally biased region" description="Polar residues" evidence="1">
    <location>
        <begin position="130"/>
        <end position="139"/>
    </location>
</feature>
<feature type="region of interest" description="Disordered" evidence="1">
    <location>
        <begin position="117"/>
        <end position="139"/>
    </location>
</feature>
<dbReference type="Proteomes" id="UP000434172">
    <property type="component" value="Unassembled WGS sequence"/>
</dbReference>
<protein>
    <submittedName>
        <fullName evidence="2">Uncharacterized protein</fullName>
    </submittedName>
</protein>
<evidence type="ECO:0000313" key="2">
    <source>
        <dbReference type="EMBL" id="KAF0328970.1"/>
    </source>
</evidence>
<evidence type="ECO:0000256" key="1">
    <source>
        <dbReference type="SAM" id="MobiDB-lite"/>
    </source>
</evidence>
<evidence type="ECO:0000313" key="3">
    <source>
        <dbReference type="Proteomes" id="UP000434172"/>
    </source>
</evidence>
<dbReference type="AlphaFoldDB" id="A0A8H3WLX2"/>